<sequence length="141" mass="15745">MKTARNFLPKTLAGLLVLLSVLIFSASCDKSDMLQETNLEGKWKLTGSYISIGGPQEFRLAKGSKDYIEFKKNGEFEGDVFSEYVSYTIKDSITVQLMKRDKTIQNYIYKIKEGELTMGPAGPIYCIEGCSTVFVKVRSGS</sequence>
<evidence type="ECO:0000259" key="2">
    <source>
        <dbReference type="Pfam" id="PF13648"/>
    </source>
</evidence>
<dbReference type="EMBL" id="FUYR01000001">
    <property type="protein sequence ID" value="SKB27224.1"/>
    <property type="molecule type" value="Genomic_DNA"/>
</dbReference>
<reference evidence="4" key="1">
    <citation type="submission" date="2017-02" db="EMBL/GenBank/DDBJ databases">
        <authorList>
            <person name="Varghese N."/>
            <person name="Submissions S."/>
        </authorList>
    </citation>
    <scope>NUCLEOTIDE SEQUENCE [LARGE SCALE GENOMIC DNA]</scope>
    <source>
        <strain evidence="4">DSM 22385</strain>
    </source>
</reference>
<evidence type="ECO:0000256" key="1">
    <source>
        <dbReference type="SAM" id="SignalP"/>
    </source>
</evidence>
<proteinExistence type="predicted"/>
<protein>
    <recommendedName>
        <fullName evidence="2">Lipocalin-like domain-containing protein</fullName>
    </recommendedName>
</protein>
<name>A0A1T4ZWS6_9SPHI</name>
<gene>
    <name evidence="3" type="ORF">SAMN05661099_0036</name>
</gene>
<evidence type="ECO:0000313" key="4">
    <source>
        <dbReference type="Proteomes" id="UP000189981"/>
    </source>
</evidence>
<dbReference type="AlphaFoldDB" id="A0A1T4ZWS6"/>
<dbReference type="Proteomes" id="UP000189981">
    <property type="component" value="Unassembled WGS sequence"/>
</dbReference>
<dbReference type="RefSeq" id="WP_079700556.1">
    <property type="nucleotide sequence ID" value="NZ_FUYR01000001.1"/>
</dbReference>
<keyword evidence="1" id="KW-0732">Signal</keyword>
<keyword evidence="4" id="KW-1185">Reference proteome</keyword>
<dbReference type="PROSITE" id="PS51257">
    <property type="entry name" value="PROKAR_LIPOPROTEIN"/>
    <property type="match status" value="1"/>
</dbReference>
<feature type="chain" id="PRO_5010552241" description="Lipocalin-like domain-containing protein" evidence="1">
    <location>
        <begin position="27"/>
        <end position="141"/>
    </location>
</feature>
<feature type="signal peptide" evidence="1">
    <location>
        <begin position="1"/>
        <end position="26"/>
    </location>
</feature>
<evidence type="ECO:0000313" key="3">
    <source>
        <dbReference type="EMBL" id="SKB27224.1"/>
    </source>
</evidence>
<dbReference type="OrthoDB" id="955522at2"/>
<accession>A0A1T4ZWS6</accession>
<dbReference type="Pfam" id="PF13648">
    <property type="entry name" value="Lipocalin_4"/>
    <property type="match status" value="1"/>
</dbReference>
<dbReference type="InterPro" id="IPR024311">
    <property type="entry name" value="Lipocalin-like"/>
</dbReference>
<feature type="domain" description="Lipocalin-like" evidence="2">
    <location>
        <begin position="39"/>
        <end position="117"/>
    </location>
</feature>
<organism evidence="3 4">
    <name type="scientific">Daejeonella lutea</name>
    <dbReference type="NCBI Taxonomy" id="572036"/>
    <lineage>
        <taxon>Bacteria</taxon>
        <taxon>Pseudomonadati</taxon>
        <taxon>Bacteroidota</taxon>
        <taxon>Sphingobacteriia</taxon>
        <taxon>Sphingobacteriales</taxon>
        <taxon>Sphingobacteriaceae</taxon>
        <taxon>Daejeonella</taxon>
    </lineage>
</organism>